<proteinExistence type="predicted"/>
<reference evidence="2" key="1">
    <citation type="submission" date="2021-10" db="EMBL/GenBank/DDBJ databases">
        <authorList>
            <person name="Piombo E."/>
        </authorList>
    </citation>
    <scope>NUCLEOTIDE SEQUENCE</scope>
</reference>
<keyword evidence="3" id="KW-1185">Reference proteome</keyword>
<accession>A0A9N9UHC5</accession>
<dbReference type="OrthoDB" id="5144656at2759"/>
<feature type="region of interest" description="Disordered" evidence="1">
    <location>
        <begin position="1"/>
        <end position="121"/>
    </location>
</feature>
<dbReference type="Proteomes" id="UP000754883">
    <property type="component" value="Unassembled WGS sequence"/>
</dbReference>
<evidence type="ECO:0000313" key="2">
    <source>
        <dbReference type="EMBL" id="CAG9988244.1"/>
    </source>
</evidence>
<protein>
    <submittedName>
        <fullName evidence="2">Uncharacterized protein</fullName>
    </submittedName>
</protein>
<feature type="compositionally biased region" description="Polar residues" evidence="1">
    <location>
        <begin position="45"/>
        <end position="55"/>
    </location>
</feature>
<comment type="caution">
    <text evidence="2">The sequence shown here is derived from an EMBL/GenBank/DDBJ whole genome shotgun (WGS) entry which is preliminary data.</text>
</comment>
<feature type="compositionally biased region" description="Low complexity" evidence="1">
    <location>
        <begin position="16"/>
        <end position="25"/>
    </location>
</feature>
<feature type="compositionally biased region" description="Polar residues" evidence="1">
    <location>
        <begin position="95"/>
        <end position="112"/>
    </location>
</feature>
<sequence length="337" mass="36959">MGCSSKKRNDPPPYQQHPTTYQQTQVDDFAPPTGPPPGWGWGEVNNLSTSYSSRPQGPGSYQRPNSSHYPSQSHDNALQPQPFDYNNGHLAPYGTSPQPSGPYQQHLQQRPNSASSWHSQSNSRPAALSMIFPTSMSTWWNSDSNMGTFVEFGMEPKGEPLFSGKLSMSSGKITLRRDKFKRNGEHLGEVKMKGSTGTKYLIKLPNGHEAEYNGSFQFPYRGSMESWSWASTSKSIGDKLTDKLNQKLTGKEKSLQLVGKSTGIVAAAVSAEEDSMSDLSLTSSKKHIGRFEFKGPVLSGELGNDFATLSIMAFLRTKHGEAEKQIVKAIFKGVGGI</sequence>
<feature type="compositionally biased region" description="Polar residues" evidence="1">
    <location>
        <begin position="62"/>
        <end position="79"/>
    </location>
</feature>
<dbReference type="EMBL" id="CABFNO020001448">
    <property type="protein sequence ID" value="CAG9988244.1"/>
    <property type="molecule type" value="Genomic_DNA"/>
</dbReference>
<name>A0A9N9UHC5_9HYPO</name>
<dbReference type="AlphaFoldDB" id="A0A9N9UHC5"/>
<gene>
    <name evidence="2" type="ORF">CBYS24578_00016472</name>
</gene>
<organism evidence="2 3">
    <name type="scientific">Clonostachys byssicola</name>
    <dbReference type="NCBI Taxonomy" id="160290"/>
    <lineage>
        <taxon>Eukaryota</taxon>
        <taxon>Fungi</taxon>
        <taxon>Dikarya</taxon>
        <taxon>Ascomycota</taxon>
        <taxon>Pezizomycotina</taxon>
        <taxon>Sordariomycetes</taxon>
        <taxon>Hypocreomycetidae</taxon>
        <taxon>Hypocreales</taxon>
        <taxon>Bionectriaceae</taxon>
        <taxon>Clonostachys</taxon>
    </lineage>
</organism>
<evidence type="ECO:0000256" key="1">
    <source>
        <dbReference type="SAM" id="MobiDB-lite"/>
    </source>
</evidence>
<evidence type="ECO:0000313" key="3">
    <source>
        <dbReference type="Proteomes" id="UP000754883"/>
    </source>
</evidence>